<feature type="transmembrane region" description="Helical" evidence="1">
    <location>
        <begin position="6"/>
        <end position="27"/>
    </location>
</feature>
<comment type="caution">
    <text evidence="2">The sequence shown here is derived from an EMBL/GenBank/DDBJ whole genome shotgun (WGS) entry which is preliminary data.</text>
</comment>
<keyword evidence="1" id="KW-1133">Transmembrane helix</keyword>
<dbReference type="AlphaFoldDB" id="A0A1F8F2V1"/>
<evidence type="ECO:0000313" key="2">
    <source>
        <dbReference type="EMBL" id="OGN07452.1"/>
    </source>
</evidence>
<evidence type="ECO:0000256" key="1">
    <source>
        <dbReference type="SAM" id="Phobius"/>
    </source>
</evidence>
<evidence type="ECO:0000313" key="3">
    <source>
        <dbReference type="Proteomes" id="UP000177605"/>
    </source>
</evidence>
<dbReference type="Proteomes" id="UP000177605">
    <property type="component" value="Unassembled WGS sequence"/>
</dbReference>
<reference evidence="2 3" key="1">
    <citation type="journal article" date="2016" name="Nat. Commun.">
        <title>Thousands of microbial genomes shed light on interconnected biogeochemical processes in an aquifer system.</title>
        <authorList>
            <person name="Anantharaman K."/>
            <person name="Brown C.T."/>
            <person name="Hug L.A."/>
            <person name="Sharon I."/>
            <person name="Castelle C.J."/>
            <person name="Probst A.J."/>
            <person name="Thomas B.C."/>
            <person name="Singh A."/>
            <person name="Wilkins M.J."/>
            <person name="Karaoz U."/>
            <person name="Brodie E.L."/>
            <person name="Williams K.H."/>
            <person name="Hubbard S.S."/>
            <person name="Banfield J.F."/>
        </authorList>
    </citation>
    <scope>NUCLEOTIDE SEQUENCE [LARGE SCALE GENOMIC DNA]</scope>
</reference>
<sequence>MTAMSLVKDIILSIAAIITAVVAIKGLKIWRRQLKGTTEYQIALKLLEKVYRLQDAIRIARFAFVSLGELSQRPCNPEEDQREQHVRDEWFAFSKRLEVVDKAKTDLKLVNFEAMALWNDSETAYIQTLIQKTHQLYSSIHLFFSMQLERNRDESINKIINKHRFIVYGDDSDEDKYAKEVDEIIKSIEAKFRKYVN</sequence>
<gene>
    <name evidence="2" type="ORF">A2669_01910</name>
</gene>
<dbReference type="EMBL" id="MGJM01000001">
    <property type="protein sequence ID" value="OGN07452.1"/>
    <property type="molecule type" value="Genomic_DNA"/>
</dbReference>
<protein>
    <submittedName>
        <fullName evidence="2">Uncharacterized protein</fullName>
    </submittedName>
</protein>
<organism evidence="2 3">
    <name type="scientific">Candidatus Yanofskybacteria bacterium RIFCSPHIGHO2_01_FULL_48_25b</name>
    <dbReference type="NCBI Taxonomy" id="1802672"/>
    <lineage>
        <taxon>Bacteria</taxon>
        <taxon>Candidatus Yanofskyibacteriota</taxon>
    </lineage>
</organism>
<keyword evidence="1" id="KW-0812">Transmembrane</keyword>
<proteinExistence type="predicted"/>
<accession>A0A1F8F2V1</accession>
<keyword evidence="1" id="KW-0472">Membrane</keyword>
<name>A0A1F8F2V1_9BACT</name>